<feature type="transmembrane region" description="Helical" evidence="1">
    <location>
        <begin position="198"/>
        <end position="220"/>
    </location>
</feature>
<evidence type="ECO:0000256" key="1">
    <source>
        <dbReference type="SAM" id="Phobius"/>
    </source>
</evidence>
<sequence>MSQSLPVGKSPFVQLLLVVAYAAAGLFIFQFFSLAIVFAISGLEFEQFMTDMSNPIGQPEFKNYMLFVQFLPSLVSFIVIPLLFIYKNEGRPVFSDLKFNELNIPSVFIAVGLTICLIIVDSVVIEWNMNIQFPEPFHTWASDKEEAMKVLTEYLTDFSSPMYFLAAFVTIAIVPAIGEELLFRGLIQKYLWFITKNPHVAIWLTAIFFSAFHIQFFGFVPRMLLGAFFGYLYYFSGNLIYAMLGHFVNNGLTVLMLYLYQNNWVSYDIENTDSIPLETVVIFAIIGIGLFVLYAKQFKNRLAYE</sequence>
<evidence type="ECO:0000259" key="2">
    <source>
        <dbReference type="Pfam" id="PF02517"/>
    </source>
</evidence>
<feature type="transmembrane region" description="Helical" evidence="1">
    <location>
        <begin position="158"/>
        <end position="178"/>
    </location>
</feature>
<feature type="domain" description="CAAX prenyl protease 2/Lysostaphin resistance protein A-like" evidence="2">
    <location>
        <begin position="164"/>
        <end position="251"/>
    </location>
</feature>
<dbReference type="PANTHER" id="PTHR43592">
    <property type="entry name" value="CAAX AMINO TERMINAL PROTEASE"/>
    <property type="match status" value="1"/>
</dbReference>
<keyword evidence="3" id="KW-0378">Hydrolase</keyword>
<gene>
    <name evidence="3" type="ORF">N6H18_05950</name>
</gene>
<dbReference type="PANTHER" id="PTHR43592:SF15">
    <property type="entry name" value="CAAX AMINO TERMINAL PROTEASE FAMILY PROTEIN"/>
    <property type="match status" value="1"/>
</dbReference>
<evidence type="ECO:0000313" key="4">
    <source>
        <dbReference type="Proteomes" id="UP001065174"/>
    </source>
</evidence>
<keyword evidence="1" id="KW-1133">Transmembrane helix</keyword>
<proteinExistence type="predicted"/>
<evidence type="ECO:0000313" key="3">
    <source>
        <dbReference type="EMBL" id="UXP33494.1"/>
    </source>
</evidence>
<accession>A0ABY6CUC5</accession>
<feature type="transmembrane region" description="Helical" evidence="1">
    <location>
        <begin position="275"/>
        <end position="295"/>
    </location>
</feature>
<feature type="transmembrane region" description="Helical" evidence="1">
    <location>
        <begin position="12"/>
        <end position="43"/>
    </location>
</feature>
<dbReference type="Pfam" id="PF02517">
    <property type="entry name" value="Rce1-like"/>
    <property type="match status" value="1"/>
</dbReference>
<name>A0ABY6CUC5_9BACT</name>
<organism evidence="3 4">
    <name type="scientific">Reichenbachiella agarivorans</name>
    <dbReference type="NCBI Taxonomy" id="2979464"/>
    <lineage>
        <taxon>Bacteria</taxon>
        <taxon>Pseudomonadati</taxon>
        <taxon>Bacteroidota</taxon>
        <taxon>Cytophagia</taxon>
        <taxon>Cytophagales</taxon>
        <taxon>Reichenbachiellaceae</taxon>
        <taxon>Reichenbachiella</taxon>
    </lineage>
</organism>
<dbReference type="Proteomes" id="UP001065174">
    <property type="component" value="Chromosome"/>
</dbReference>
<keyword evidence="3" id="KW-0482">Metalloprotease</keyword>
<keyword evidence="4" id="KW-1185">Reference proteome</keyword>
<keyword evidence="1" id="KW-0472">Membrane</keyword>
<dbReference type="InterPro" id="IPR003675">
    <property type="entry name" value="Rce1/LyrA-like_dom"/>
</dbReference>
<keyword evidence="1" id="KW-0812">Transmembrane</keyword>
<feature type="transmembrane region" description="Helical" evidence="1">
    <location>
        <begin position="64"/>
        <end position="86"/>
    </location>
</feature>
<dbReference type="GO" id="GO:0008237">
    <property type="term" value="F:metallopeptidase activity"/>
    <property type="evidence" value="ECO:0007669"/>
    <property type="project" value="UniProtKB-KW"/>
</dbReference>
<dbReference type="EMBL" id="CP106679">
    <property type="protein sequence ID" value="UXP33494.1"/>
    <property type="molecule type" value="Genomic_DNA"/>
</dbReference>
<protein>
    <submittedName>
        <fullName evidence="3">CPBP family intramembrane metalloprotease</fullName>
    </submittedName>
</protein>
<feature type="transmembrane region" description="Helical" evidence="1">
    <location>
        <begin position="106"/>
        <end position="125"/>
    </location>
</feature>
<feature type="transmembrane region" description="Helical" evidence="1">
    <location>
        <begin position="232"/>
        <end position="260"/>
    </location>
</feature>
<reference evidence="3" key="1">
    <citation type="submission" date="2022-09" db="EMBL/GenBank/DDBJ databases">
        <title>Comparative genomics and taxonomic characterization of three novel marine species of genus Reichenbachiella exhibiting antioxidant and polysaccharide degradation activities.</title>
        <authorList>
            <person name="Muhammad N."/>
            <person name="Lee Y.-J."/>
            <person name="Ko J."/>
            <person name="Kim S.-G."/>
        </authorList>
    </citation>
    <scope>NUCLEOTIDE SEQUENCE</scope>
    <source>
        <strain evidence="3">BKB1-1</strain>
    </source>
</reference>
<dbReference type="RefSeq" id="WP_262310923.1">
    <property type="nucleotide sequence ID" value="NZ_CP106679.1"/>
</dbReference>
<keyword evidence="3" id="KW-0645">Protease</keyword>